<dbReference type="VEuPathDB" id="AmoebaDB:ACA1_112920"/>
<feature type="compositionally biased region" description="Acidic residues" evidence="10">
    <location>
        <begin position="374"/>
        <end position="390"/>
    </location>
</feature>
<dbReference type="KEGG" id="acan:ACA1_112920"/>
<dbReference type="GO" id="GO:0005634">
    <property type="term" value="C:nucleus"/>
    <property type="evidence" value="ECO:0007669"/>
    <property type="project" value="TreeGrafter"/>
</dbReference>
<feature type="region of interest" description="Disordered" evidence="10">
    <location>
        <begin position="1"/>
        <end position="26"/>
    </location>
</feature>
<dbReference type="OMA" id="RAVDIEC"/>
<reference evidence="12 13" key="1">
    <citation type="journal article" date="2013" name="Genome Biol.">
        <title>Genome of Acanthamoeba castellanii highlights extensive lateral gene transfer and early evolution of tyrosine kinase signaling.</title>
        <authorList>
            <person name="Clarke M."/>
            <person name="Lohan A.J."/>
            <person name="Liu B."/>
            <person name="Lagkouvardos I."/>
            <person name="Roy S."/>
            <person name="Zafar N."/>
            <person name="Bertelli C."/>
            <person name="Schilde C."/>
            <person name="Kianianmomeni A."/>
            <person name="Burglin T.R."/>
            <person name="Frech C."/>
            <person name="Turcotte B."/>
            <person name="Kopec K.O."/>
            <person name="Synnott J.M."/>
            <person name="Choo C."/>
            <person name="Paponov I."/>
            <person name="Finkler A."/>
            <person name="Soon Heng Tan C."/>
            <person name="Hutchins A.P."/>
            <person name="Weinmeier T."/>
            <person name="Rattei T."/>
            <person name="Chu J.S."/>
            <person name="Gimenez G."/>
            <person name="Irimia M."/>
            <person name="Rigden D.J."/>
            <person name="Fitzpatrick D.A."/>
            <person name="Lorenzo-Morales J."/>
            <person name="Bateman A."/>
            <person name="Chiu C.H."/>
            <person name="Tang P."/>
            <person name="Hegemann P."/>
            <person name="Fromm H."/>
            <person name="Raoult D."/>
            <person name="Greub G."/>
            <person name="Miranda-Saavedra D."/>
            <person name="Chen N."/>
            <person name="Nash P."/>
            <person name="Ginger M.L."/>
            <person name="Horn M."/>
            <person name="Schaap P."/>
            <person name="Caler L."/>
            <person name="Loftus B."/>
        </authorList>
    </citation>
    <scope>NUCLEOTIDE SEQUENCE [LARGE SCALE GENOMIC DNA]</scope>
    <source>
        <strain evidence="12 13">Neff</strain>
    </source>
</reference>
<evidence type="ECO:0000256" key="5">
    <source>
        <dbReference type="ARBA" id="ARBA00023204"/>
    </source>
</evidence>
<evidence type="ECO:0000256" key="9">
    <source>
        <dbReference type="ARBA" id="ARBA00044632"/>
    </source>
</evidence>
<dbReference type="InterPro" id="IPR012904">
    <property type="entry name" value="OGG_N"/>
</dbReference>
<dbReference type="GO" id="GO:0003684">
    <property type="term" value="F:damaged DNA binding"/>
    <property type="evidence" value="ECO:0007669"/>
    <property type="project" value="InterPro"/>
</dbReference>
<evidence type="ECO:0000256" key="3">
    <source>
        <dbReference type="ARBA" id="ARBA00022763"/>
    </source>
</evidence>
<organism evidence="12 13">
    <name type="scientific">Acanthamoeba castellanii (strain ATCC 30010 / Neff)</name>
    <dbReference type="NCBI Taxonomy" id="1257118"/>
    <lineage>
        <taxon>Eukaryota</taxon>
        <taxon>Amoebozoa</taxon>
        <taxon>Discosea</taxon>
        <taxon>Longamoebia</taxon>
        <taxon>Centramoebida</taxon>
        <taxon>Acanthamoebidae</taxon>
        <taxon>Acanthamoeba</taxon>
    </lineage>
</organism>
<keyword evidence="5" id="KW-0234">DNA repair</keyword>
<dbReference type="GO" id="GO:0034039">
    <property type="term" value="F:8-oxo-7,8-dihydroguanine DNA N-glycosylase activity"/>
    <property type="evidence" value="ECO:0007669"/>
    <property type="project" value="TreeGrafter"/>
</dbReference>
<dbReference type="Proteomes" id="UP000011083">
    <property type="component" value="Unassembled WGS sequence"/>
</dbReference>
<dbReference type="InterPro" id="IPR011257">
    <property type="entry name" value="DNA_glycosylase"/>
</dbReference>
<dbReference type="RefSeq" id="XP_004342096.1">
    <property type="nucleotide sequence ID" value="XM_004342047.1"/>
</dbReference>
<dbReference type="GO" id="GO:0006289">
    <property type="term" value="P:nucleotide-excision repair"/>
    <property type="evidence" value="ECO:0007669"/>
    <property type="project" value="InterPro"/>
</dbReference>
<dbReference type="PANTHER" id="PTHR10242">
    <property type="entry name" value="8-OXOGUANINE DNA GLYCOSYLASE"/>
    <property type="match status" value="1"/>
</dbReference>
<comment type="catalytic activity">
    <reaction evidence="9">
        <text>2'-deoxyribonucleotide-(2'-deoxyribose 5'-phosphate)-2'-deoxyribonucleotide-DNA = a 3'-end 2'-deoxyribonucleotide-(2,3-dehydro-2,3-deoxyribose 5'-phosphate)-DNA + a 5'-end 5'-phospho-2'-deoxyribonucleoside-DNA + H(+)</text>
        <dbReference type="Rhea" id="RHEA:66592"/>
        <dbReference type="Rhea" id="RHEA-COMP:13180"/>
        <dbReference type="Rhea" id="RHEA-COMP:16897"/>
        <dbReference type="Rhea" id="RHEA-COMP:17067"/>
        <dbReference type="ChEBI" id="CHEBI:15378"/>
        <dbReference type="ChEBI" id="CHEBI:136412"/>
        <dbReference type="ChEBI" id="CHEBI:157695"/>
        <dbReference type="ChEBI" id="CHEBI:167181"/>
        <dbReference type="EC" id="4.2.99.18"/>
    </reaction>
</comment>
<sequence>MEGEHVAVKAEVQEEEQLMPDSQESTSWHRLQLDSPDELRLHLSLPSGQSFRWSTCLVDGREVWAGVIKQTAYFLHQPLDDPALVLFRYLNSSDADRESGVEVEAKRQELEDYFQLGMRMEDAWNRWTAQREKDPPIVAHFRDACLRFRGLRTLRTDPVECLFSFICSQNNNIARITQMVNALCTRYGDKIGEAVVQRTSDTKAETRAFYAFPTLETLAGVPERALRDMSFGYRAKYIPTAAQQVLDKDDPELGAGRDWLYGLRERAVSRERAQKELTSLLGVGKKVADCVCLVSLDKLDAIPVDTHVRQIAQRFMPSLKRKANSSLTDALYGEISSFFKDHFGANCGWAHSLLFAAELPIFRLPKRKAAKKEEDEENENENENESDNESEAAVKVAKREKKAKREAAAAATVTTTTRRRSSRLSGKRALAVVEEEEEKEVLVVKREKKEGENGETPITSRRKKRRASVE</sequence>
<feature type="compositionally biased region" description="Basic residues" evidence="10">
    <location>
        <begin position="460"/>
        <end position="470"/>
    </location>
</feature>
<evidence type="ECO:0000256" key="2">
    <source>
        <dbReference type="ARBA" id="ARBA00012720"/>
    </source>
</evidence>
<keyword evidence="6" id="KW-0456">Lyase</keyword>
<dbReference type="CDD" id="cd00056">
    <property type="entry name" value="ENDO3c"/>
    <property type="match status" value="1"/>
</dbReference>
<keyword evidence="7" id="KW-0511">Multifunctional enzyme</keyword>
<feature type="domain" description="HhH-GPD" evidence="11">
    <location>
        <begin position="167"/>
        <end position="345"/>
    </location>
</feature>
<evidence type="ECO:0000256" key="8">
    <source>
        <dbReference type="ARBA" id="ARBA00023295"/>
    </source>
</evidence>
<dbReference type="GeneID" id="14920826"/>
<dbReference type="InterPro" id="IPR003265">
    <property type="entry name" value="HhH-GPD_domain"/>
</dbReference>
<dbReference type="SMART" id="SM00478">
    <property type="entry name" value="ENDO3c"/>
    <property type="match status" value="1"/>
</dbReference>
<dbReference type="Gene3D" id="1.10.1670.10">
    <property type="entry name" value="Helix-hairpin-Helix base-excision DNA repair enzymes (C-terminal)"/>
    <property type="match status" value="1"/>
</dbReference>
<feature type="compositionally biased region" description="Basic residues" evidence="10">
    <location>
        <begin position="417"/>
        <end position="426"/>
    </location>
</feature>
<evidence type="ECO:0000256" key="10">
    <source>
        <dbReference type="SAM" id="MobiDB-lite"/>
    </source>
</evidence>
<dbReference type="AlphaFoldDB" id="L8H447"/>
<dbReference type="InterPro" id="IPR052054">
    <property type="entry name" value="Oxidative_DNA_repair_enzyme"/>
</dbReference>
<name>L8H447_ACACF</name>
<dbReference type="InterPro" id="IPR023170">
    <property type="entry name" value="HhH_base_excis_C"/>
</dbReference>
<proteinExistence type="inferred from homology"/>
<dbReference type="EMBL" id="KB007926">
    <property type="protein sequence ID" value="ELR19987.1"/>
    <property type="molecule type" value="Genomic_DNA"/>
</dbReference>
<keyword evidence="13" id="KW-1185">Reference proteome</keyword>
<comment type="similarity">
    <text evidence="1">Belongs to the type-1 OGG1 family.</text>
</comment>
<dbReference type="PANTHER" id="PTHR10242:SF2">
    <property type="entry name" value="N-GLYCOSYLASE_DNA LYASE"/>
    <property type="match status" value="1"/>
</dbReference>
<dbReference type="Gene3D" id="1.10.340.30">
    <property type="entry name" value="Hypothetical protein, domain 2"/>
    <property type="match status" value="1"/>
</dbReference>
<evidence type="ECO:0000256" key="6">
    <source>
        <dbReference type="ARBA" id="ARBA00023239"/>
    </source>
</evidence>
<dbReference type="SUPFAM" id="SSF55945">
    <property type="entry name" value="TATA-box binding protein-like"/>
    <property type="match status" value="1"/>
</dbReference>
<dbReference type="OrthoDB" id="238681at2759"/>
<evidence type="ECO:0000256" key="4">
    <source>
        <dbReference type="ARBA" id="ARBA00022801"/>
    </source>
</evidence>
<feature type="compositionally biased region" description="Basic and acidic residues" evidence="10">
    <location>
        <begin position="440"/>
        <end position="452"/>
    </location>
</feature>
<evidence type="ECO:0000256" key="7">
    <source>
        <dbReference type="ARBA" id="ARBA00023268"/>
    </source>
</evidence>
<evidence type="ECO:0000313" key="12">
    <source>
        <dbReference type="EMBL" id="ELR19987.1"/>
    </source>
</evidence>
<dbReference type="GO" id="GO:0140078">
    <property type="term" value="F:class I DNA-(apurinic or apyrimidinic site) endonuclease activity"/>
    <property type="evidence" value="ECO:0007669"/>
    <property type="project" value="UniProtKB-EC"/>
</dbReference>
<dbReference type="Pfam" id="PF00730">
    <property type="entry name" value="HhH-GPD"/>
    <property type="match status" value="1"/>
</dbReference>
<accession>L8H447</accession>
<keyword evidence="3" id="KW-0227">DNA damage</keyword>
<feature type="compositionally biased region" description="Basic and acidic residues" evidence="10">
    <location>
        <begin position="1"/>
        <end position="12"/>
    </location>
</feature>
<dbReference type="Pfam" id="PF07934">
    <property type="entry name" value="OGG_N"/>
    <property type="match status" value="1"/>
</dbReference>
<dbReference type="EC" id="4.2.99.18" evidence="2"/>
<protein>
    <recommendedName>
        <fullName evidence="2">DNA-(apurinic or apyrimidinic site) lyase</fullName>
        <ecNumber evidence="2">4.2.99.18</ecNumber>
    </recommendedName>
</protein>
<dbReference type="STRING" id="1257118.L8H447"/>
<evidence type="ECO:0000256" key="1">
    <source>
        <dbReference type="ARBA" id="ARBA00010679"/>
    </source>
</evidence>
<dbReference type="SUPFAM" id="SSF48150">
    <property type="entry name" value="DNA-glycosylase"/>
    <property type="match status" value="1"/>
</dbReference>
<evidence type="ECO:0000313" key="13">
    <source>
        <dbReference type="Proteomes" id="UP000011083"/>
    </source>
</evidence>
<gene>
    <name evidence="12" type="ORF">ACA1_112920</name>
</gene>
<keyword evidence="8" id="KW-0326">Glycosidase</keyword>
<dbReference type="GO" id="GO:0006285">
    <property type="term" value="P:base-excision repair, AP site formation"/>
    <property type="evidence" value="ECO:0007669"/>
    <property type="project" value="TreeGrafter"/>
</dbReference>
<keyword evidence="4" id="KW-0378">Hydrolase</keyword>
<feature type="region of interest" description="Disordered" evidence="10">
    <location>
        <begin position="371"/>
        <end position="470"/>
    </location>
</feature>
<evidence type="ECO:0000259" key="11">
    <source>
        <dbReference type="SMART" id="SM00478"/>
    </source>
</evidence>
<dbReference type="Gene3D" id="3.30.310.40">
    <property type="match status" value="1"/>
</dbReference>